<dbReference type="PANTHER" id="PTHR47515:SF2">
    <property type="entry name" value="INTEGRASE CORE DOMAIN PROTEIN"/>
    <property type="match status" value="1"/>
</dbReference>
<dbReference type="SUPFAM" id="SSF53098">
    <property type="entry name" value="Ribonuclease H-like"/>
    <property type="match status" value="1"/>
</dbReference>
<dbReference type="InterPro" id="IPR012337">
    <property type="entry name" value="RNaseH-like_sf"/>
</dbReference>
<name>A0A498QT86_9MYCO</name>
<dbReference type="Proteomes" id="UP000268285">
    <property type="component" value="Unassembled WGS sequence"/>
</dbReference>
<evidence type="ECO:0000259" key="1">
    <source>
        <dbReference type="PROSITE" id="PS50994"/>
    </source>
</evidence>
<reference evidence="2 3" key="1">
    <citation type="submission" date="2018-09" db="EMBL/GenBank/DDBJ databases">
        <authorList>
            <person name="Tagini F."/>
        </authorList>
    </citation>
    <scope>NUCLEOTIDE SEQUENCE [LARGE SCALE GENOMIC DNA]</scope>
    <source>
        <strain evidence="2 3">MK142</strain>
    </source>
</reference>
<dbReference type="EMBL" id="UPHU01000001">
    <property type="protein sequence ID" value="VBA50054.1"/>
    <property type="molecule type" value="Genomic_DNA"/>
</dbReference>
<keyword evidence="3" id="KW-1185">Reference proteome</keyword>
<dbReference type="RefSeq" id="WP_122502158.1">
    <property type="nucleotide sequence ID" value="NZ_UPHU01000001.1"/>
</dbReference>
<gene>
    <name evidence="2" type="ORF">LAUMK142_02342</name>
</gene>
<dbReference type="GO" id="GO:0015074">
    <property type="term" value="P:DNA integration"/>
    <property type="evidence" value="ECO:0007669"/>
    <property type="project" value="InterPro"/>
</dbReference>
<evidence type="ECO:0000313" key="3">
    <source>
        <dbReference type="Proteomes" id="UP000268285"/>
    </source>
</evidence>
<organism evidence="2 3">
    <name type="scientific">Mycobacterium pseudokansasii</name>
    <dbReference type="NCBI Taxonomy" id="2341080"/>
    <lineage>
        <taxon>Bacteria</taxon>
        <taxon>Bacillati</taxon>
        <taxon>Actinomycetota</taxon>
        <taxon>Actinomycetes</taxon>
        <taxon>Mycobacteriales</taxon>
        <taxon>Mycobacteriaceae</taxon>
        <taxon>Mycobacterium</taxon>
    </lineage>
</organism>
<protein>
    <recommendedName>
        <fullName evidence="1">Integrase catalytic domain-containing protein</fullName>
    </recommendedName>
</protein>
<dbReference type="PANTHER" id="PTHR47515">
    <property type="entry name" value="LOW CALCIUM RESPONSE LOCUS PROTEIN T"/>
    <property type="match status" value="1"/>
</dbReference>
<feature type="domain" description="Integrase catalytic" evidence="1">
    <location>
        <begin position="51"/>
        <end position="131"/>
    </location>
</feature>
<dbReference type="PROSITE" id="PS50994">
    <property type="entry name" value="INTEGRASE"/>
    <property type="match status" value="1"/>
</dbReference>
<sequence>MLTGGRDPTLALALRRRNHVRHLRLWQKEGLRRRVHSHREWAGVSSAPEMVANAPKVLWAMDFQFDTTIEGKSVKIASLLDQHTGEALQRSITAERLIEGSAQAFAAAGGLPPLLRMDNGPELVCQALQES</sequence>
<proteinExistence type="predicted"/>
<dbReference type="InterPro" id="IPR001584">
    <property type="entry name" value="Integrase_cat-core"/>
</dbReference>
<dbReference type="AlphaFoldDB" id="A0A498QT86"/>
<accession>A0A498QT86</accession>
<dbReference type="OrthoDB" id="568335at2"/>
<evidence type="ECO:0000313" key="2">
    <source>
        <dbReference type="EMBL" id="VBA50054.1"/>
    </source>
</evidence>